<feature type="chain" id="PRO_5036980483" evidence="1">
    <location>
        <begin position="22"/>
        <end position="151"/>
    </location>
</feature>
<evidence type="ECO:0000313" key="4">
    <source>
        <dbReference type="Proteomes" id="UP000664795"/>
    </source>
</evidence>
<sequence length="151" mass="16369">MTNSLRIWAVLGLLTLSWACAQRHSSDGTQQASLLPVIDTTGSDLDAAQAQEFIAAHPNAVILDVRTPDEFRAGHIRQATNINLYDSHFANQLATLDRGKTYVVHCAAGLPNGRSRKAIALMDSLGFKQTHHLNGGFSAWQQAGQPVVKQP</sequence>
<dbReference type="Gene3D" id="3.40.250.10">
    <property type="entry name" value="Rhodanese-like domain"/>
    <property type="match status" value="1"/>
</dbReference>
<dbReference type="AlphaFoldDB" id="A0A939K1M3"/>
<dbReference type="InterPro" id="IPR036873">
    <property type="entry name" value="Rhodanese-like_dom_sf"/>
</dbReference>
<dbReference type="RefSeq" id="WP_207337626.1">
    <property type="nucleotide sequence ID" value="NZ_JAFMYU010000021.1"/>
</dbReference>
<dbReference type="PROSITE" id="PS50206">
    <property type="entry name" value="RHODANESE_3"/>
    <property type="match status" value="1"/>
</dbReference>
<gene>
    <name evidence="3" type="ORF">J2I48_21855</name>
</gene>
<accession>A0A939K1M3</accession>
<dbReference type="Proteomes" id="UP000664795">
    <property type="component" value="Unassembled WGS sequence"/>
</dbReference>
<dbReference type="EMBL" id="JAFMYU010000021">
    <property type="protein sequence ID" value="MBO0933668.1"/>
    <property type="molecule type" value="Genomic_DNA"/>
</dbReference>
<dbReference type="CDD" id="cd00158">
    <property type="entry name" value="RHOD"/>
    <property type="match status" value="1"/>
</dbReference>
<dbReference type="SMART" id="SM00450">
    <property type="entry name" value="RHOD"/>
    <property type="match status" value="1"/>
</dbReference>
<feature type="signal peptide" evidence="1">
    <location>
        <begin position="1"/>
        <end position="21"/>
    </location>
</feature>
<organism evidence="3 4">
    <name type="scientific">Fibrella aquatilis</name>
    <dbReference type="NCBI Taxonomy" id="2817059"/>
    <lineage>
        <taxon>Bacteria</taxon>
        <taxon>Pseudomonadati</taxon>
        <taxon>Bacteroidota</taxon>
        <taxon>Cytophagia</taxon>
        <taxon>Cytophagales</taxon>
        <taxon>Spirosomataceae</taxon>
        <taxon>Fibrella</taxon>
    </lineage>
</organism>
<dbReference type="PANTHER" id="PTHR43031">
    <property type="entry name" value="FAD-DEPENDENT OXIDOREDUCTASE"/>
    <property type="match status" value="1"/>
</dbReference>
<name>A0A939K1M3_9BACT</name>
<evidence type="ECO:0000256" key="1">
    <source>
        <dbReference type="SAM" id="SignalP"/>
    </source>
</evidence>
<feature type="domain" description="Rhodanese" evidence="2">
    <location>
        <begin position="56"/>
        <end position="149"/>
    </location>
</feature>
<protein>
    <submittedName>
        <fullName evidence="3">Rhodanese-like domain-containing protein</fullName>
    </submittedName>
</protein>
<dbReference type="Pfam" id="PF00581">
    <property type="entry name" value="Rhodanese"/>
    <property type="match status" value="1"/>
</dbReference>
<dbReference type="PANTHER" id="PTHR43031:SF1">
    <property type="entry name" value="PYRIDINE NUCLEOTIDE-DISULPHIDE OXIDOREDUCTASE"/>
    <property type="match status" value="1"/>
</dbReference>
<dbReference type="InterPro" id="IPR001763">
    <property type="entry name" value="Rhodanese-like_dom"/>
</dbReference>
<proteinExistence type="predicted"/>
<keyword evidence="4" id="KW-1185">Reference proteome</keyword>
<dbReference type="InterPro" id="IPR050229">
    <property type="entry name" value="GlpE_sulfurtransferase"/>
</dbReference>
<comment type="caution">
    <text evidence="3">The sequence shown here is derived from an EMBL/GenBank/DDBJ whole genome shotgun (WGS) entry which is preliminary data.</text>
</comment>
<evidence type="ECO:0000259" key="2">
    <source>
        <dbReference type="PROSITE" id="PS50206"/>
    </source>
</evidence>
<keyword evidence="1" id="KW-0732">Signal</keyword>
<reference evidence="3 4" key="1">
    <citation type="submission" date="2021-03" db="EMBL/GenBank/DDBJ databases">
        <title>Fibrella sp. HMF5036 genome sequencing and assembly.</title>
        <authorList>
            <person name="Kang H."/>
            <person name="Kim H."/>
            <person name="Bae S."/>
            <person name="Joh K."/>
        </authorList>
    </citation>
    <scope>NUCLEOTIDE SEQUENCE [LARGE SCALE GENOMIC DNA]</scope>
    <source>
        <strain evidence="3 4">HMF5036</strain>
    </source>
</reference>
<dbReference type="SUPFAM" id="SSF52821">
    <property type="entry name" value="Rhodanese/Cell cycle control phosphatase"/>
    <property type="match status" value="1"/>
</dbReference>
<evidence type="ECO:0000313" key="3">
    <source>
        <dbReference type="EMBL" id="MBO0933668.1"/>
    </source>
</evidence>